<name>A0AAN7MN78_TRANT</name>
<dbReference type="GO" id="GO:0008270">
    <property type="term" value="F:zinc ion binding"/>
    <property type="evidence" value="ECO:0007669"/>
    <property type="project" value="UniProtKB-KW"/>
</dbReference>
<feature type="compositionally biased region" description="Low complexity" evidence="10">
    <location>
        <begin position="136"/>
        <end position="153"/>
    </location>
</feature>
<protein>
    <recommendedName>
        <fullName evidence="9">Dof zinc finger protein</fullName>
    </recommendedName>
</protein>
<dbReference type="PANTHER" id="PTHR31992:SF285">
    <property type="entry name" value="DOF ZINC FINGER PROTEIN DOF4.6"/>
    <property type="match status" value="1"/>
</dbReference>
<keyword evidence="6 9" id="KW-0804">Transcription</keyword>
<sequence length="316" mass="34824">MLEFYGSHIDIASSQKPFSGWLDLYVVLVITRLLVFELFLGQFCVPVYQDLLMRPLEEIVVPIPNTTALCAPKMNGNISACNSNGGVERKPRPRKEQALNCPRCNSTKTKFCYYNNYSLTQPRYFCKSCRRYWTEGGSPSASSPSEAAPARTRSAPRHPSPPRLPQLSHLRPQSLIEPLLNPHHHVISAPKLGVSSSAPSTVATACNSHQQPHLHPHGLFPGFHDMKPAGGLGFSLDRVGGGFHNAHHETLATGGGSFLFPFEHVKASNDSMGDQDTRSAEQDGHQHHQQQQQGSNHHNHHHPNGFWSGLLGGGSW</sequence>
<dbReference type="Proteomes" id="UP001346149">
    <property type="component" value="Unassembled WGS sequence"/>
</dbReference>
<gene>
    <name evidence="12" type="ORF">SAY86_029704</name>
</gene>
<evidence type="ECO:0000256" key="5">
    <source>
        <dbReference type="ARBA" id="ARBA00023125"/>
    </source>
</evidence>
<dbReference type="GO" id="GO:0003677">
    <property type="term" value="F:DNA binding"/>
    <property type="evidence" value="ECO:0007669"/>
    <property type="project" value="UniProtKB-UniRule"/>
</dbReference>
<keyword evidence="3 9" id="KW-0862">Zinc</keyword>
<reference evidence="12 13" key="1">
    <citation type="journal article" date="2023" name="Hortic Res">
        <title>Pangenome of water caltrop reveals structural variations and asymmetric subgenome divergence after allopolyploidization.</title>
        <authorList>
            <person name="Zhang X."/>
            <person name="Chen Y."/>
            <person name="Wang L."/>
            <person name="Yuan Y."/>
            <person name="Fang M."/>
            <person name="Shi L."/>
            <person name="Lu R."/>
            <person name="Comes H.P."/>
            <person name="Ma Y."/>
            <person name="Chen Y."/>
            <person name="Huang G."/>
            <person name="Zhou Y."/>
            <person name="Zheng Z."/>
            <person name="Qiu Y."/>
        </authorList>
    </citation>
    <scope>NUCLEOTIDE SEQUENCE [LARGE SCALE GENOMIC DNA]</scope>
    <source>
        <strain evidence="12">F231</strain>
    </source>
</reference>
<evidence type="ECO:0000313" key="13">
    <source>
        <dbReference type="Proteomes" id="UP001346149"/>
    </source>
</evidence>
<proteinExistence type="predicted"/>
<dbReference type="EMBL" id="JAXQNO010000006">
    <property type="protein sequence ID" value="KAK4797378.1"/>
    <property type="molecule type" value="Genomic_DNA"/>
</dbReference>
<dbReference type="Pfam" id="PF02701">
    <property type="entry name" value="Zn_ribbon_Dof"/>
    <property type="match status" value="1"/>
</dbReference>
<evidence type="ECO:0000259" key="11">
    <source>
        <dbReference type="PROSITE" id="PS50884"/>
    </source>
</evidence>
<dbReference type="InterPro" id="IPR003851">
    <property type="entry name" value="Znf_Dof"/>
</dbReference>
<feature type="region of interest" description="Disordered" evidence="10">
    <location>
        <begin position="136"/>
        <end position="168"/>
    </location>
</feature>
<evidence type="ECO:0000256" key="7">
    <source>
        <dbReference type="ARBA" id="ARBA00023242"/>
    </source>
</evidence>
<dbReference type="GO" id="GO:0003700">
    <property type="term" value="F:DNA-binding transcription factor activity"/>
    <property type="evidence" value="ECO:0007669"/>
    <property type="project" value="UniProtKB-UniRule"/>
</dbReference>
<dbReference type="PANTHER" id="PTHR31992">
    <property type="entry name" value="DOF ZINC FINGER PROTEIN DOF1.4-RELATED"/>
    <property type="match status" value="1"/>
</dbReference>
<keyword evidence="5 8" id="KW-0238">DNA-binding</keyword>
<comment type="function">
    <text evidence="9">Transcription factor that binds specifically to a 5'-AA[AG]G-3' consensus core sequence.</text>
</comment>
<keyword evidence="1 9" id="KW-0479">Metal-binding</keyword>
<keyword evidence="7 8" id="KW-0539">Nucleus</keyword>
<evidence type="ECO:0000256" key="8">
    <source>
        <dbReference type="PROSITE-ProRule" id="PRU00071"/>
    </source>
</evidence>
<keyword evidence="13" id="KW-1185">Reference proteome</keyword>
<comment type="caution">
    <text evidence="12">The sequence shown here is derived from an EMBL/GenBank/DDBJ whole genome shotgun (WGS) entry which is preliminary data.</text>
</comment>
<dbReference type="InterPro" id="IPR045174">
    <property type="entry name" value="Dof"/>
</dbReference>
<evidence type="ECO:0000313" key="12">
    <source>
        <dbReference type="EMBL" id="KAK4797378.1"/>
    </source>
</evidence>
<accession>A0AAN7MN78</accession>
<dbReference type="PROSITE" id="PS50884">
    <property type="entry name" value="ZF_DOF_2"/>
    <property type="match status" value="1"/>
</dbReference>
<evidence type="ECO:0000256" key="3">
    <source>
        <dbReference type="ARBA" id="ARBA00022833"/>
    </source>
</evidence>
<feature type="region of interest" description="Disordered" evidence="10">
    <location>
        <begin position="268"/>
        <end position="316"/>
    </location>
</feature>
<dbReference type="GO" id="GO:0005634">
    <property type="term" value="C:nucleus"/>
    <property type="evidence" value="ECO:0007669"/>
    <property type="project" value="UniProtKB-SubCell"/>
</dbReference>
<evidence type="ECO:0000256" key="9">
    <source>
        <dbReference type="RuleBase" id="RU369094"/>
    </source>
</evidence>
<dbReference type="PROSITE" id="PS01361">
    <property type="entry name" value="ZF_DOF_1"/>
    <property type="match status" value="1"/>
</dbReference>
<comment type="subcellular location">
    <subcellularLocation>
        <location evidence="8 9">Nucleus</location>
    </subcellularLocation>
</comment>
<evidence type="ECO:0000256" key="4">
    <source>
        <dbReference type="ARBA" id="ARBA00023015"/>
    </source>
</evidence>
<keyword evidence="2 8" id="KW-0863">Zinc-finger</keyword>
<keyword evidence="4 9" id="KW-0805">Transcription regulation</keyword>
<dbReference type="AlphaFoldDB" id="A0AAN7MN78"/>
<feature type="compositionally biased region" description="Basic and acidic residues" evidence="10">
    <location>
        <begin position="275"/>
        <end position="286"/>
    </location>
</feature>
<evidence type="ECO:0000256" key="2">
    <source>
        <dbReference type="ARBA" id="ARBA00022771"/>
    </source>
</evidence>
<evidence type="ECO:0000256" key="10">
    <source>
        <dbReference type="SAM" id="MobiDB-lite"/>
    </source>
</evidence>
<evidence type="ECO:0000256" key="1">
    <source>
        <dbReference type="ARBA" id="ARBA00022723"/>
    </source>
</evidence>
<organism evidence="12 13">
    <name type="scientific">Trapa natans</name>
    <name type="common">Water chestnut</name>
    <dbReference type="NCBI Taxonomy" id="22666"/>
    <lineage>
        <taxon>Eukaryota</taxon>
        <taxon>Viridiplantae</taxon>
        <taxon>Streptophyta</taxon>
        <taxon>Embryophyta</taxon>
        <taxon>Tracheophyta</taxon>
        <taxon>Spermatophyta</taxon>
        <taxon>Magnoliopsida</taxon>
        <taxon>eudicotyledons</taxon>
        <taxon>Gunneridae</taxon>
        <taxon>Pentapetalae</taxon>
        <taxon>rosids</taxon>
        <taxon>malvids</taxon>
        <taxon>Myrtales</taxon>
        <taxon>Lythraceae</taxon>
        <taxon>Trapa</taxon>
    </lineage>
</organism>
<feature type="domain" description="Dof-type" evidence="11">
    <location>
        <begin position="99"/>
        <end position="153"/>
    </location>
</feature>
<evidence type="ECO:0000256" key="6">
    <source>
        <dbReference type="ARBA" id="ARBA00023163"/>
    </source>
</evidence>